<protein>
    <submittedName>
        <fullName evidence="2">LysM peptidoglycan-binding domain-containing protein</fullName>
    </submittedName>
</protein>
<dbReference type="Pfam" id="PF01510">
    <property type="entry name" value="Amidase_2"/>
    <property type="match status" value="1"/>
</dbReference>
<dbReference type="AlphaFoldDB" id="A0A3E2B3T1"/>
<accession>A0A3E2B3T1</accession>
<dbReference type="Pfam" id="PF01476">
    <property type="entry name" value="LysM"/>
    <property type="match status" value="1"/>
</dbReference>
<dbReference type="PROSITE" id="PS51782">
    <property type="entry name" value="LYSM"/>
    <property type="match status" value="1"/>
</dbReference>
<dbReference type="CDD" id="cd06583">
    <property type="entry name" value="PGRP"/>
    <property type="match status" value="1"/>
</dbReference>
<dbReference type="Gene3D" id="3.40.80.10">
    <property type="entry name" value="Peptidoglycan recognition protein-like"/>
    <property type="match status" value="1"/>
</dbReference>
<proteinExistence type="predicted"/>
<dbReference type="OrthoDB" id="9794294at2"/>
<feature type="domain" description="LysM" evidence="1">
    <location>
        <begin position="271"/>
        <end position="317"/>
    </location>
</feature>
<reference evidence="2 3" key="1">
    <citation type="submission" date="2018-07" db="EMBL/GenBank/DDBJ databases">
        <title>GABA Modulating Bacteria of the Human Gut Microbiota.</title>
        <authorList>
            <person name="Strandwitz P."/>
            <person name="Kim K.H."/>
            <person name="Terekhova D."/>
            <person name="Liu J.K."/>
            <person name="Sharma A."/>
            <person name="Levering J."/>
            <person name="Mcdonald D."/>
            <person name="Dietrich D."/>
            <person name="Ramadhar T.R."/>
            <person name="Lekbua A."/>
            <person name="Mroue N."/>
            <person name="Liston C."/>
            <person name="Stewart E.J."/>
            <person name="Dubin M.J."/>
            <person name="Zengler K."/>
            <person name="Knight R."/>
            <person name="Gilbert J.A."/>
            <person name="Clardy J."/>
            <person name="Lewis K."/>
        </authorList>
    </citation>
    <scope>NUCLEOTIDE SEQUENCE [LARGE SCALE GENOMIC DNA]</scope>
    <source>
        <strain evidence="2 3">KLE1738</strain>
    </source>
</reference>
<dbReference type="SUPFAM" id="SSF54106">
    <property type="entry name" value="LysM domain"/>
    <property type="match status" value="1"/>
</dbReference>
<gene>
    <name evidence="2" type="ORF">DV520_05625</name>
</gene>
<dbReference type="InterPro" id="IPR036505">
    <property type="entry name" value="Amidase/PGRP_sf"/>
</dbReference>
<organism evidence="2 3">
    <name type="scientific">Evtepia gabavorous</name>
    <dbReference type="NCBI Taxonomy" id="2211183"/>
    <lineage>
        <taxon>Bacteria</taxon>
        <taxon>Bacillati</taxon>
        <taxon>Bacillota</taxon>
        <taxon>Clostridia</taxon>
        <taxon>Eubacteriales</taxon>
        <taxon>Evtepia</taxon>
    </lineage>
</organism>
<name>A0A3E2B3T1_9FIRM</name>
<dbReference type="EMBL" id="QQRQ01000007">
    <property type="protein sequence ID" value="RFT06688.1"/>
    <property type="molecule type" value="Genomic_DNA"/>
</dbReference>
<evidence type="ECO:0000313" key="3">
    <source>
        <dbReference type="Proteomes" id="UP000260649"/>
    </source>
</evidence>
<dbReference type="Gene3D" id="3.10.350.10">
    <property type="entry name" value="LysM domain"/>
    <property type="match status" value="1"/>
</dbReference>
<dbReference type="InterPro" id="IPR002502">
    <property type="entry name" value="Amidase_domain"/>
</dbReference>
<dbReference type="Proteomes" id="UP000260649">
    <property type="component" value="Unassembled WGS sequence"/>
</dbReference>
<evidence type="ECO:0000313" key="2">
    <source>
        <dbReference type="EMBL" id="RFT06688.1"/>
    </source>
</evidence>
<dbReference type="GO" id="GO:0008745">
    <property type="term" value="F:N-acetylmuramoyl-L-alanine amidase activity"/>
    <property type="evidence" value="ECO:0007669"/>
    <property type="project" value="InterPro"/>
</dbReference>
<dbReference type="SMART" id="SM00257">
    <property type="entry name" value="LysM"/>
    <property type="match status" value="1"/>
</dbReference>
<dbReference type="InterPro" id="IPR036779">
    <property type="entry name" value="LysM_dom_sf"/>
</dbReference>
<dbReference type="GO" id="GO:0009253">
    <property type="term" value="P:peptidoglycan catabolic process"/>
    <property type="evidence" value="ECO:0007669"/>
    <property type="project" value="InterPro"/>
</dbReference>
<dbReference type="InterPro" id="IPR018392">
    <property type="entry name" value="LysM"/>
</dbReference>
<dbReference type="SUPFAM" id="SSF55846">
    <property type="entry name" value="N-acetylmuramoyl-L-alanine amidase-like"/>
    <property type="match status" value="1"/>
</dbReference>
<comment type="caution">
    <text evidence="2">The sequence shown here is derived from an EMBL/GenBank/DDBJ whole genome shotgun (WGS) entry which is preliminary data.</text>
</comment>
<keyword evidence="3" id="KW-1185">Reference proteome</keyword>
<dbReference type="CDD" id="cd00118">
    <property type="entry name" value="LysM"/>
    <property type="match status" value="1"/>
</dbReference>
<evidence type="ECO:0000259" key="1">
    <source>
        <dbReference type="PROSITE" id="PS51782"/>
    </source>
</evidence>
<dbReference type="SMART" id="SM00644">
    <property type="entry name" value="Ami_2"/>
    <property type="match status" value="1"/>
</dbReference>
<sequence>MNLHKLIFTNNACYKAGRRITPKGIMVHSTGANNPWLKRYVGPDDGLLGKNQYNNHWNQSMDREVCVHAFIGKLADGTVATYQTLPWDYRGWHCAGSGNDTHISFEICEDYLTDAAYLDKVYNEAVYLCVYLCELYGLTEQDIICHCEGHDLGIASNHGDVLHWWPKHGKNMDTFRAAVKDKLGGSVPDTPVEPEQPGGKIKAGDLVTITGTKYYGGQTIPAWVRKQKWYVYEVSGDRAVINKNESGANAIMSPVRVSDLALAGSAAVTYRVHTVVKGDILWGIAEKYLGSGVRYKEIKALNGLDGDTIYSGQKLKIPN</sequence>